<name>A0A0A1GX25_9LACO</name>
<evidence type="ECO:0008006" key="3">
    <source>
        <dbReference type="Google" id="ProtNLM"/>
    </source>
</evidence>
<sequence length="151" mass="17914">MDKFERLVNRKSNLTIKLVRSPSDHFGGFITGKTIYLNKNLSIQEQYQWLQEEIAHYDYTVGDIVDENTTDKRKQEHLARSKAMERTVTLDGLVYCFVHELWAPDEIADYFDVTDDYLRDCLENYATKRGSVFRYKDYYFDLRCGLNITKI</sequence>
<dbReference type="AlphaFoldDB" id="A0A0A1GX25"/>
<dbReference type="Proteomes" id="UP000031620">
    <property type="component" value="Chromosome"/>
</dbReference>
<organism evidence="1 2">
    <name type="scientific">Paucilactobacillus hokkaidonensis JCM 18461</name>
    <dbReference type="NCBI Taxonomy" id="1291742"/>
    <lineage>
        <taxon>Bacteria</taxon>
        <taxon>Bacillati</taxon>
        <taxon>Bacillota</taxon>
        <taxon>Bacilli</taxon>
        <taxon>Lactobacillales</taxon>
        <taxon>Lactobacillaceae</taxon>
        <taxon>Paucilactobacillus</taxon>
    </lineage>
</organism>
<gene>
    <name evidence="1" type="ORF">LOOC260_109490</name>
</gene>
<dbReference type="EMBL" id="AP014680">
    <property type="protein sequence ID" value="BAP85488.1"/>
    <property type="molecule type" value="Genomic_DNA"/>
</dbReference>
<evidence type="ECO:0000313" key="2">
    <source>
        <dbReference type="Proteomes" id="UP000031620"/>
    </source>
</evidence>
<dbReference type="STRING" id="1291742.LOOC260_109490"/>
<accession>A0A0A1GX25</accession>
<protein>
    <recommendedName>
        <fullName evidence="3">Toxin</fullName>
    </recommendedName>
</protein>
<reference evidence="1 2" key="1">
    <citation type="submission" date="2014-11" db="EMBL/GenBank/DDBJ databases">
        <title>Complete genome sequence and analysis of Lactobacillus hokkaidonensis LOOC260T.</title>
        <authorList>
            <person name="Tanizawa Y."/>
            <person name="Tohno M."/>
            <person name="Kaminuma E."/>
            <person name="Nakamura Y."/>
            <person name="Arita M."/>
        </authorList>
    </citation>
    <scope>NUCLEOTIDE SEQUENCE [LARGE SCALE GENOMIC DNA]</scope>
    <source>
        <strain evidence="1 2">LOOC260</strain>
    </source>
</reference>
<evidence type="ECO:0000313" key="1">
    <source>
        <dbReference type="EMBL" id="BAP85488.1"/>
    </source>
</evidence>
<proteinExistence type="predicted"/>
<dbReference type="RefSeq" id="WP_041093385.1">
    <property type="nucleotide sequence ID" value="NZ_AP014680.1"/>
</dbReference>
<dbReference type="KEGG" id="lho:LOOC260_109490"/>
<dbReference type="HOGENOM" id="CLU_137904_0_0_9"/>